<evidence type="ECO:0000313" key="1">
    <source>
        <dbReference type="EMBL" id="KAI9400982.1"/>
    </source>
</evidence>
<evidence type="ECO:0000313" key="2">
    <source>
        <dbReference type="Proteomes" id="UP000006729"/>
    </source>
</evidence>
<keyword evidence="2" id="KW-1185">Reference proteome</keyword>
<protein>
    <submittedName>
        <fullName evidence="1">Uncharacterized protein</fullName>
    </submittedName>
</protein>
<dbReference type="EMBL" id="CM009290">
    <property type="protein sequence ID" value="KAI9400982.1"/>
    <property type="molecule type" value="Genomic_DNA"/>
</dbReference>
<accession>A0ACC0THF6</accession>
<sequence>MALRIKQIKKYNFYPSLRARACRVWIAKFNGQPSSFNCVFVDNQGGAIQALAKTRDLPTFAATIIEGNHYEIKGFYTYENTVVNTVAAHDAVIDLKSNTKITDVLGRLKALQPLEQVMVRGQTLENKREFMIENIR</sequence>
<proteinExistence type="predicted"/>
<reference evidence="1 2" key="1">
    <citation type="journal article" date="2006" name="Science">
        <title>The genome of black cottonwood, Populus trichocarpa (Torr. &amp; Gray).</title>
        <authorList>
            <person name="Tuskan G.A."/>
            <person name="Difazio S."/>
            <person name="Jansson S."/>
            <person name="Bohlmann J."/>
            <person name="Grigoriev I."/>
            <person name="Hellsten U."/>
            <person name="Putnam N."/>
            <person name="Ralph S."/>
            <person name="Rombauts S."/>
            <person name="Salamov A."/>
            <person name="Schein J."/>
            <person name="Sterck L."/>
            <person name="Aerts A."/>
            <person name="Bhalerao R.R."/>
            <person name="Bhalerao R.P."/>
            <person name="Blaudez D."/>
            <person name="Boerjan W."/>
            <person name="Brun A."/>
            <person name="Brunner A."/>
            <person name="Busov V."/>
            <person name="Campbell M."/>
            <person name="Carlson J."/>
            <person name="Chalot M."/>
            <person name="Chapman J."/>
            <person name="Chen G.L."/>
            <person name="Cooper D."/>
            <person name="Coutinho P.M."/>
            <person name="Couturier J."/>
            <person name="Covert S."/>
            <person name="Cronk Q."/>
            <person name="Cunningham R."/>
            <person name="Davis J."/>
            <person name="Degroeve S."/>
            <person name="Dejardin A."/>
            <person name="Depamphilis C."/>
            <person name="Detter J."/>
            <person name="Dirks B."/>
            <person name="Dubchak I."/>
            <person name="Duplessis S."/>
            <person name="Ehlting J."/>
            <person name="Ellis B."/>
            <person name="Gendler K."/>
            <person name="Goodstein D."/>
            <person name="Gribskov M."/>
            <person name="Grimwood J."/>
            <person name="Groover A."/>
            <person name="Gunter L."/>
            <person name="Hamberger B."/>
            <person name="Heinze B."/>
            <person name="Helariutta Y."/>
            <person name="Henrissat B."/>
            <person name="Holligan D."/>
            <person name="Holt R."/>
            <person name="Huang W."/>
            <person name="Islam-Faridi N."/>
            <person name="Jones S."/>
            <person name="Jones-Rhoades M."/>
            <person name="Jorgensen R."/>
            <person name="Joshi C."/>
            <person name="Kangasjarvi J."/>
            <person name="Karlsson J."/>
            <person name="Kelleher C."/>
            <person name="Kirkpatrick R."/>
            <person name="Kirst M."/>
            <person name="Kohler A."/>
            <person name="Kalluri U."/>
            <person name="Larimer F."/>
            <person name="Leebens-Mack J."/>
            <person name="Leple J.C."/>
            <person name="Locascio P."/>
            <person name="Lou Y."/>
            <person name="Lucas S."/>
            <person name="Martin F."/>
            <person name="Montanini B."/>
            <person name="Napoli C."/>
            <person name="Nelson D.R."/>
            <person name="Nelson C."/>
            <person name="Nieminen K."/>
            <person name="Nilsson O."/>
            <person name="Pereda V."/>
            <person name="Peter G."/>
            <person name="Philippe R."/>
            <person name="Pilate G."/>
            <person name="Poliakov A."/>
            <person name="Razumovskaya J."/>
            <person name="Richardson P."/>
            <person name="Rinaldi C."/>
            <person name="Ritland K."/>
            <person name="Rouze P."/>
            <person name="Ryaboy D."/>
            <person name="Schmutz J."/>
            <person name="Schrader J."/>
            <person name="Segerman B."/>
            <person name="Shin H."/>
            <person name="Siddiqui A."/>
            <person name="Sterky F."/>
            <person name="Terry A."/>
            <person name="Tsai C.J."/>
            <person name="Uberbacher E."/>
            <person name="Unneberg P."/>
            <person name="Vahala J."/>
            <person name="Wall K."/>
            <person name="Wessler S."/>
            <person name="Yang G."/>
            <person name="Yin T."/>
            <person name="Douglas C."/>
            <person name="Marra M."/>
            <person name="Sandberg G."/>
            <person name="Van de Peer Y."/>
            <person name="Rokhsar D."/>
        </authorList>
    </citation>
    <scope>NUCLEOTIDE SEQUENCE [LARGE SCALE GENOMIC DNA]</scope>
    <source>
        <strain evidence="2">cv. Nisqually</strain>
    </source>
</reference>
<gene>
    <name evidence="1" type="ORF">POPTR_001G062301v4</name>
</gene>
<dbReference type="Proteomes" id="UP000006729">
    <property type="component" value="Chromosome 1"/>
</dbReference>
<comment type="caution">
    <text evidence="1">The sequence shown here is derived from an EMBL/GenBank/DDBJ whole genome shotgun (WGS) entry which is preliminary data.</text>
</comment>
<name>A0ACC0THF6_POPTR</name>
<organism evidence="1 2">
    <name type="scientific">Populus trichocarpa</name>
    <name type="common">Western balsam poplar</name>
    <name type="synonym">Populus balsamifera subsp. trichocarpa</name>
    <dbReference type="NCBI Taxonomy" id="3694"/>
    <lineage>
        <taxon>Eukaryota</taxon>
        <taxon>Viridiplantae</taxon>
        <taxon>Streptophyta</taxon>
        <taxon>Embryophyta</taxon>
        <taxon>Tracheophyta</taxon>
        <taxon>Spermatophyta</taxon>
        <taxon>Magnoliopsida</taxon>
        <taxon>eudicotyledons</taxon>
        <taxon>Gunneridae</taxon>
        <taxon>Pentapetalae</taxon>
        <taxon>rosids</taxon>
        <taxon>fabids</taxon>
        <taxon>Malpighiales</taxon>
        <taxon>Salicaceae</taxon>
        <taxon>Saliceae</taxon>
        <taxon>Populus</taxon>
    </lineage>
</organism>